<dbReference type="EMBL" id="ML977503">
    <property type="protein sequence ID" value="KAF2130964.1"/>
    <property type="molecule type" value="Genomic_DNA"/>
</dbReference>
<keyword evidence="3" id="KW-1185">Reference proteome</keyword>
<feature type="compositionally biased region" description="Basic residues" evidence="1">
    <location>
        <begin position="71"/>
        <end position="80"/>
    </location>
</feature>
<dbReference type="Proteomes" id="UP000799771">
    <property type="component" value="Unassembled WGS sequence"/>
</dbReference>
<feature type="region of interest" description="Disordered" evidence="1">
    <location>
        <begin position="39"/>
        <end position="130"/>
    </location>
</feature>
<dbReference type="AlphaFoldDB" id="A0A6A6AJ82"/>
<feature type="compositionally biased region" description="Low complexity" evidence="1">
    <location>
        <begin position="96"/>
        <end position="111"/>
    </location>
</feature>
<feature type="compositionally biased region" description="Basic and acidic residues" evidence="1">
    <location>
        <begin position="114"/>
        <end position="128"/>
    </location>
</feature>
<evidence type="ECO:0000256" key="1">
    <source>
        <dbReference type="SAM" id="MobiDB-lite"/>
    </source>
</evidence>
<feature type="compositionally biased region" description="Polar residues" evidence="1">
    <location>
        <begin position="41"/>
        <end position="54"/>
    </location>
</feature>
<reference evidence="2" key="1">
    <citation type="journal article" date="2020" name="Stud. Mycol.">
        <title>101 Dothideomycetes genomes: a test case for predicting lifestyles and emergence of pathogens.</title>
        <authorList>
            <person name="Haridas S."/>
            <person name="Albert R."/>
            <person name="Binder M."/>
            <person name="Bloem J."/>
            <person name="Labutti K."/>
            <person name="Salamov A."/>
            <person name="Andreopoulos B."/>
            <person name="Baker S."/>
            <person name="Barry K."/>
            <person name="Bills G."/>
            <person name="Bluhm B."/>
            <person name="Cannon C."/>
            <person name="Castanera R."/>
            <person name="Culley D."/>
            <person name="Daum C."/>
            <person name="Ezra D."/>
            <person name="Gonzalez J."/>
            <person name="Henrissat B."/>
            <person name="Kuo A."/>
            <person name="Liang C."/>
            <person name="Lipzen A."/>
            <person name="Lutzoni F."/>
            <person name="Magnuson J."/>
            <person name="Mondo S."/>
            <person name="Nolan M."/>
            <person name="Ohm R."/>
            <person name="Pangilinan J."/>
            <person name="Park H.-J."/>
            <person name="Ramirez L."/>
            <person name="Alfaro M."/>
            <person name="Sun H."/>
            <person name="Tritt A."/>
            <person name="Yoshinaga Y."/>
            <person name="Zwiers L.-H."/>
            <person name="Turgeon B."/>
            <person name="Goodwin S."/>
            <person name="Spatafora J."/>
            <person name="Crous P."/>
            <person name="Grigoriev I."/>
        </authorList>
    </citation>
    <scope>NUCLEOTIDE SEQUENCE</scope>
    <source>
        <strain evidence="2">CBS 119687</strain>
    </source>
</reference>
<dbReference type="OrthoDB" id="3798036at2759"/>
<protein>
    <submittedName>
        <fullName evidence="2">Uncharacterized protein</fullName>
    </submittedName>
</protein>
<proteinExistence type="predicted"/>
<organism evidence="2 3">
    <name type="scientific">Dothidotthia symphoricarpi CBS 119687</name>
    <dbReference type="NCBI Taxonomy" id="1392245"/>
    <lineage>
        <taxon>Eukaryota</taxon>
        <taxon>Fungi</taxon>
        <taxon>Dikarya</taxon>
        <taxon>Ascomycota</taxon>
        <taxon>Pezizomycotina</taxon>
        <taxon>Dothideomycetes</taxon>
        <taxon>Pleosporomycetidae</taxon>
        <taxon>Pleosporales</taxon>
        <taxon>Dothidotthiaceae</taxon>
        <taxon>Dothidotthia</taxon>
    </lineage>
</organism>
<accession>A0A6A6AJ82</accession>
<evidence type="ECO:0000313" key="3">
    <source>
        <dbReference type="Proteomes" id="UP000799771"/>
    </source>
</evidence>
<sequence length="158" mass="16868">MSSTTATQKKTSILSSFVSHAKEHHRSVNAAYSTYYCPGGSVQTSPEPSRNNSIAMPAPVQRTSSDSSVRKAWKAVKQHHHDMNDAYASFYAPGHATSPSGSRGSSVASTPRGSAEEARHEVSGEKKSKWAAVKKAAVEHHRAMNAAYATTYGAGFKA</sequence>
<gene>
    <name evidence="2" type="ORF">P153DRAFT_384178</name>
</gene>
<dbReference type="GeneID" id="54410752"/>
<name>A0A6A6AJ82_9PLEO</name>
<dbReference type="RefSeq" id="XP_033525351.1">
    <property type="nucleotide sequence ID" value="XM_033670320.1"/>
</dbReference>
<evidence type="ECO:0000313" key="2">
    <source>
        <dbReference type="EMBL" id="KAF2130964.1"/>
    </source>
</evidence>